<keyword evidence="8" id="KW-1185">Reference proteome</keyword>
<comment type="function">
    <text evidence="6">Removes the formyl group from the N-terminal Met of newly synthesized proteins. Requires at least a dipeptide for an efficient rate of reaction. N-terminal L-methionine is a prerequisite for activity but the enzyme has broad specificity at other positions.</text>
</comment>
<evidence type="ECO:0000256" key="5">
    <source>
        <dbReference type="ARBA" id="ARBA00023004"/>
    </source>
</evidence>
<feature type="binding site" evidence="6">
    <location>
        <position position="89"/>
    </location>
    <ligand>
        <name>Fe cation</name>
        <dbReference type="ChEBI" id="CHEBI:24875"/>
    </ligand>
</feature>
<gene>
    <name evidence="6" type="primary">def</name>
    <name evidence="7" type="ORF">FB566_0357</name>
</gene>
<keyword evidence="5 6" id="KW-0408">Iron</keyword>
<dbReference type="InParanoid" id="A0A543AQL3"/>
<evidence type="ECO:0000256" key="3">
    <source>
        <dbReference type="ARBA" id="ARBA00022801"/>
    </source>
</evidence>
<dbReference type="PRINTS" id="PR01576">
    <property type="entry name" value="PDEFORMYLASE"/>
</dbReference>
<comment type="similarity">
    <text evidence="1 6">Belongs to the polypeptide deformylase family.</text>
</comment>
<dbReference type="GO" id="GO:0046872">
    <property type="term" value="F:metal ion binding"/>
    <property type="evidence" value="ECO:0007669"/>
    <property type="project" value="UniProtKB-KW"/>
</dbReference>
<accession>A0A543AQL3</accession>
<comment type="catalytic activity">
    <reaction evidence="6">
        <text>N-terminal N-formyl-L-methionyl-[peptide] + H2O = N-terminal L-methionyl-[peptide] + formate</text>
        <dbReference type="Rhea" id="RHEA:24420"/>
        <dbReference type="Rhea" id="RHEA-COMP:10639"/>
        <dbReference type="Rhea" id="RHEA-COMP:10640"/>
        <dbReference type="ChEBI" id="CHEBI:15377"/>
        <dbReference type="ChEBI" id="CHEBI:15740"/>
        <dbReference type="ChEBI" id="CHEBI:49298"/>
        <dbReference type="ChEBI" id="CHEBI:64731"/>
        <dbReference type="EC" id="3.5.1.88"/>
    </reaction>
</comment>
<dbReference type="SUPFAM" id="SSF56420">
    <property type="entry name" value="Peptide deformylase"/>
    <property type="match status" value="1"/>
</dbReference>
<comment type="cofactor">
    <cofactor evidence="6">
        <name>Fe(2+)</name>
        <dbReference type="ChEBI" id="CHEBI:29033"/>
    </cofactor>
    <text evidence="6">Binds 1 Fe(2+) ion.</text>
</comment>
<dbReference type="PANTHER" id="PTHR10458:SF2">
    <property type="entry name" value="PEPTIDE DEFORMYLASE, MITOCHONDRIAL"/>
    <property type="match status" value="1"/>
</dbReference>
<dbReference type="NCBIfam" id="NF001159">
    <property type="entry name" value="PRK00150.1-3"/>
    <property type="match status" value="1"/>
</dbReference>
<dbReference type="Proteomes" id="UP000317043">
    <property type="component" value="Unassembled WGS sequence"/>
</dbReference>
<evidence type="ECO:0000313" key="7">
    <source>
        <dbReference type="EMBL" id="TQL74868.1"/>
    </source>
</evidence>
<keyword evidence="4 6" id="KW-0648">Protein biosynthesis</keyword>
<feature type="binding site" evidence="6">
    <location>
        <position position="135"/>
    </location>
    <ligand>
        <name>Fe cation</name>
        <dbReference type="ChEBI" id="CHEBI:24875"/>
    </ligand>
</feature>
<keyword evidence="2 6" id="KW-0479">Metal-binding</keyword>
<dbReference type="HAMAP" id="MF_00163">
    <property type="entry name" value="Pep_deformylase"/>
    <property type="match status" value="1"/>
</dbReference>
<dbReference type="PANTHER" id="PTHR10458">
    <property type="entry name" value="PEPTIDE DEFORMYLASE"/>
    <property type="match status" value="1"/>
</dbReference>
<evidence type="ECO:0000256" key="2">
    <source>
        <dbReference type="ARBA" id="ARBA00022723"/>
    </source>
</evidence>
<dbReference type="EMBL" id="VFOW01000001">
    <property type="protein sequence ID" value="TQL74868.1"/>
    <property type="molecule type" value="Genomic_DNA"/>
</dbReference>
<evidence type="ECO:0000256" key="1">
    <source>
        <dbReference type="ARBA" id="ARBA00010759"/>
    </source>
</evidence>
<dbReference type="NCBIfam" id="TIGR00079">
    <property type="entry name" value="pept_deformyl"/>
    <property type="match status" value="1"/>
</dbReference>
<dbReference type="InterPro" id="IPR023635">
    <property type="entry name" value="Peptide_deformylase"/>
</dbReference>
<feature type="active site" evidence="6">
    <location>
        <position position="132"/>
    </location>
</feature>
<dbReference type="Gene3D" id="3.90.45.10">
    <property type="entry name" value="Peptide deformylase"/>
    <property type="match status" value="1"/>
</dbReference>
<keyword evidence="3 6" id="KW-0378">Hydrolase</keyword>
<reference evidence="7 8" key="1">
    <citation type="submission" date="2019-06" db="EMBL/GenBank/DDBJ databases">
        <title>Sequencing the genomes of 1000 actinobacteria strains.</title>
        <authorList>
            <person name="Klenk H.-P."/>
        </authorList>
    </citation>
    <scope>NUCLEOTIDE SEQUENCE [LARGE SCALE GENOMIC DNA]</scope>
    <source>
        <strain evidence="7 8">DSM 45928</strain>
    </source>
</reference>
<dbReference type="EC" id="3.5.1.88" evidence="6"/>
<dbReference type="Pfam" id="PF01327">
    <property type="entry name" value="Pep_deformylase"/>
    <property type="match status" value="1"/>
</dbReference>
<feature type="binding site" evidence="6">
    <location>
        <position position="131"/>
    </location>
    <ligand>
        <name>Fe cation</name>
        <dbReference type="ChEBI" id="CHEBI:24875"/>
    </ligand>
</feature>
<evidence type="ECO:0000256" key="6">
    <source>
        <dbReference type="HAMAP-Rule" id="MF_00163"/>
    </source>
</evidence>
<proteinExistence type="inferred from homology"/>
<dbReference type="AlphaFoldDB" id="A0A543AQL3"/>
<comment type="caution">
    <text evidence="7">The sequence shown here is derived from an EMBL/GenBank/DDBJ whole genome shotgun (WGS) entry which is preliminary data.</text>
</comment>
<protein>
    <recommendedName>
        <fullName evidence="6">Peptide deformylase</fullName>
        <shortName evidence="6">PDF</shortName>
        <ecNumber evidence="6">3.5.1.88</ecNumber>
    </recommendedName>
    <alternativeName>
        <fullName evidence="6">Polypeptide deformylase</fullName>
    </alternativeName>
</protein>
<sequence>MTVQPIRLFGDPVLRTPADEVKTFDRELRRLVRDLSDTMLDEGGAGLAAPQLGVGLRVFSFDVDDVTGHLVNPVLEFPDEEEQDGPEGCLSIPGLYFDTVRRMNVIAKGYNEYGDPMQIVGTGMMARCLQHETDHLDGVLFIERLDSERRKAAMKEIRAAEWYNDAVKVKVSPHEPRRGVFHKLCAWSSPARRKSRCPHCRRSPTVVTNWWRSSPVPTPGWGAVENCPDPRWPPGPMNAASRC</sequence>
<dbReference type="InterPro" id="IPR036821">
    <property type="entry name" value="Peptide_deformylase_sf"/>
</dbReference>
<name>A0A543AQL3_9ACTN</name>
<organism evidence="7 8">
    <name type="scientific">Stackebrandtia endophytica</name>
    <dbReference type="NCBI Taxonomy" id="1496996"/>
    <lineage>
        <taxon>Bacteria</taxon>
        <taxon>Bacillati</taxon>
        <taxon>Actinomycetota</taxon>
        <taxon>Actinomycetes</taxon>
        <taxon>Glycomycetales</taxon>
        <taxon>Glycomycetaceae</taxon>
        <taxon>Stackebrandtia</taxon>
    </lineage>
</organism>
<dbReference type="GO" id="GO:0006412">
    <property type="term" value="P:translation"/>
    <property type="evidence" value="ECO:0007669"/>
    <property type="project" value="UniProtKB-UniRule"/>
</dbReference>
<evidence type="ECO:0000256" key="4">
    <source>
        <dbReference type="ARBA" id="ARBA00022917"/>
    </source>
</evidence>
<evidence type="ECO:0000313" key="8">
    <source>
        <dbReference type="Proteomes" id="UP000317043"/>
    </source>
</evidence>
<dbReference type="GO" id="GO:0042586">
    <property type="term" value="F:peptide deformylase activity"/>
    <property type="evidence" value="ECO:0007669"/>
    <property type="project" value="UniProtKB-UniRule"/>
</dbReference>
<dbReference type="CDD" id="cd00487">
    <property type="entry name" value="Pep_deformylase"/>
    <property type="match status" value="1"/>
</dbReference>